<protein>
    <submittedName>
        <fullName evidence="2">Membrane protein</fullName>
    </submittedName>
</protein>
<keyword evidence="1" id="KW-1133">Transmembrane helix</keyword>
<dbReference type="EMBL" id="BX248359">
    <property type="protein sequence ID" value="CAE50346.1"/>
    <property type="molecule type" value="Genomic_DNA"/>
</dbReference>
<organism evidence="2 3">
    <name type="scientific">Corynebacterium diphtheriae (strain ATCC 700971 / NCTC 13129 / Biotype gravis)</name>
    <dbReference type="NCBI Taxonomy" id="257309"/>
    <lineage>
        <taxon>Bacteria</taxon>
        <taxon>Bacillati</taxon>
        <taxon>Actinomycetota</taxon>
        <taxon>Actinomycetes</taxon>
        <taxon>Mycobacteriales</taxon>
        <taxon>Corynebacteriaceae</taxon>
        <taxon>Corynebacterium</taxon>
    </lineage>
</organism>
<keyword evidence="1" id="KW-0812">Transmembrane</keyword>
<gene>
    <name evidence="2" type="ordered locus">DIP1816</name>
</gene>
<dbReference type="STRING" id="257309.DIP1816"/>
<dbReference type="Proteomes" id="UP000002198">
    <property type="component" value="Chromosome"/>
</dbReference>
<name>Q6NFS0_CORDI</name>
<dbReference type="KEGG" id="cdi:DIP1816"/>
<reference evidence="2 3" key="1">
    <citation type="journal article" date="2003" name="Nucleic Acids Res.">
        <title>The complete genome sequence and analysis of Corynebacterium diphtheriae NCTC13129.</title>
        <authorList>
            <person name="Cerdeno-Tarraga A.M."/>
            <person name="Efstratiou A."/>
            <person name="Dover L.G."/>
            <person name="Holden M.T.G."/>
            <person name="Pallen M."/>
            <person name="Bentley S.D."/>
            <person name="Besra G.S."/>
            <person name="Churcher C."/>
            <person name="James K.D."/>
            <person name="De Zoysa A."/>
            <person name="Chillingworth T."/>
            <person name="Cronin A."/>
            <person name="Dowd L."/>
            <person name="Feltwell T."/>
            <person name="Hamlin N."/>
            <person name="Holroyd S."/>
            <person name="Jagels K."/>
            <person name="Moule S."/>
            <person name="Quail M.A."/>
            <person name="Rabbinowitsch E."/>
            <person name="Rutherford K."/>
            <person name="Thomson N.R."/>
            <person name="Unwin L."/>
            <person name="Whitehead S."/>
            <person name="Barrell B.G.Parkhill.J."/>
        </authorList>
    </citation>
    <scope>NUCLEOTIDE SEQUENCE [LARGE SCALE GENOMIC DNA]</scope>
    <source>
        <strain evidence="3">ATCC 700971 / NCTC 13129 / Biotype gravis</strain>
    </source>
</reference>
<dbReference type="AlphaFoldDB" id="Q6NFS0"/>
<sequence>MQSLWAALATEINITRCKKYVKSPAQGHIFGGLFVVVCVKGWSVTLGVGLFDNDVATKRQVT</sequence>
<proteinExistence type="predicted"/>
<evidence type="ECO:0000256" key="1">
    <source>
        <dbReference type="SAM" id="Phobius"/>
    </source>
</evidence>
<accession>Q6NFS0</accession>
<evidence type="ECO:0000313" key="2">
    <source>
        <dbReference type="EMBL" id="CAE50346.1"/>
    </source>
</evidence>
<dbReference type="HOGENOM" id="CLU_2896429_0_0_11"/>
<keyword evidence="3" id="KW-1185">Reference proteome</keyword>
<keyword evidence="1" id="KW-0472">Membrane</keyword>
<evidence type="ECO:0000313" key="3">
    <source>
        <dbReference type="Proteomes" id="UP000002198"/>
    </source>
</evidence>
<feature type="transmembrane region" description="Helical" evidence="1">
    <location>
        <begin position="29"/>
        <end position="51"/>
    </location>
</feature>